<proteinExistence type="predicted"/>
<reference evidence="1 2" key="1">
    <citation type="journal article" date="2013" name="Nature">
        <title>Anaerobic oxidation of methane coupled to nitrate reduction in a novel archaeal lineage.</title>
        <authorList>
            <person name="Haroon M.F."/>
            <person name="Hu S."/>
            <person name="Shi Y."/>
            <person name="Imelfort M."/>
            <person name="Keller J."/>
            <person name="Hugenholtz P."/>
            <person name="Yuan Z."/>
            <person name="Tyson G.W."/>
        </authorList>
    </citation>
    <scope>NUCLEOTIDE SEQUENCE [LARGE SCALE GENOMIC DNA]</scope>
    <source>
        <strain evidence="1 2">ANME-2d</strain>
    </source>
</reference>
<accession>A0A062UZ61</accession>
<dbReference type="EMBL" id="JMIY01000003">
    <property type="protein sequence ID" value="KCZ72221.1"/>
    <property type="molecule type" value="Genomic_DNA"/>
</dbReference>
<dbReference type="AlphaFoldDB" id="A0A062UZ61"/>
<sequence length="62" mass="7594">MNIDAEVRDIKKYVIEISRKMDELLYDREITAIMKLSETSLYKFFEDEPILYKIEDLKVRYK</sequence>
<evidence type="ECO:0000313" key="1">
    <source>
        <dbReference type="EMBL" id="KCZ72221.1"/>
    </source>
</evidence>
<dbReference type="Proteomes" id="UP000027153">
    <property type="component" value="Unassembled WGS sequence"/>
</dbReference>
<dbReference type="OrthoDB" id="147068at2157"/>
<comment type="caution">
    <text evidence="1">The sequence shown here is derived from an EMBL/GenBank/DDBJ whole genome shotgun (WGS) entry which is preliminary data.</text>
</comment>
<keyword evidence="2" id="KW-1185">Reference proteome</keyword>
<gene>
    <name evidence="1" type="ORF">ANME2D_01625</name>
</gene>
<evidence type="ECO:0000313" key="2">
    <source>
        <dbReference type="Proteomes" id="UP000027153"/>
    </source>
</evidence>
<dbReference type="RefSeq" id="WP_048090294.1">
    <property type="nucleotide sequence ID" value="NZ_JMIY01000003.1"/>
</dbReference>
<organism evidence="1 2">
    <name type="scientific">Candidatus Methanoperedens nitratireducens</name>
    <dbReference type="NCBI Taxonomy" id="1392998"/>
    <lineage>
        <taxon>Archaea</taxon>
        <taxon>Methanobacteriati</taxon>
        <taxon>Methanobacteriota</taxon>
        <taxon>Stenosarchaea group</taxon>
        <taxon>Methanomicrobia</taxon>
        <taxon>Methanosarcinales</taxon>
        <taxon>ANME-2 cluster</taxon>
        <taxon>Candidatus Methanoperedentaceae</taxon>
        <taxon>Candidatus Methanoperedens</taxon>
    </lineage>
</organism>
<name>A0A062UZ61_9EURY</name>
<protein>
    <submittedName>
        <fullName evidence="1">Uncharacterized protein</fullName>
    </submittedName>
</protein>